<dbReference type="Pfam" id="PF00126">
    <property type="entry name" value="HTH_1"/>
    <property type="match status" value="1"/>
</dbReference>
<dbReference type="InterPro" id="IPR005119">
    <property type="entry name" value="LysR_subst-bd"/>
</dbReference>
<dbReference type="SUPFAM" id="SSF53850">
    <property type="entry name" value="Periplasmic binding protein-like II"/>
    <property type="match status" value="1"/>
</dbReference>
<accession>A0A679IIX1</accession>
<dbReference type="FunFam" id="3.40.190.290:FF:000001">
    <property type="entry name" value="Transcriptional regulator, LysR family"/>
    <property type="match status" value="1"/>
</dbReference>
<dbReference type="GO" id="GO:0043565">
    <property type="term" value="F:sequence-specific DNA binding"/>
    <property type="evidence" value="ECO:0007669"/>
    <property type="project" value="TreeGrafter"/>
</dbReference>
<name>A0A679IIX1_VARPD</name>
<sequence length="314" mass="34124">MVSPVQPADLGFFSTLAACGSLSAAARELGISTPAVSKRLAQMEARLGVTLVNRTTRRMSLTPEGELYVASARRILGEIDDMAQLLGGARGEAQGLLRVNATLGFGRSHVAPVISRFVRKHPQVEVQLQLSVNPPPLTDDAFDVCIRFGAPPEARVIARRIASNRRLLCASPAYLARAGQPRVPNDLARHRCIGIRQGDEAYGVWRLSSGRGAAQRTEAVKTRGALSTNDGEIAVNWALDGHGILMRAEWDIARYLRSGRLVQVLASYRTPDADIYAVYPQRHQLSARVRAFVDFIADALGKEEVAPSAPLSRR</sequence>
<dbReference type="RefSeq" id="WP_339088205.1">
    <property type="nucleotide sequence ID" value="NZ_LR743507.1"/>
</dbReference>
<dbReference type="Gene3D" id="1.10.10.10">
    <property type="entry name" value="Winged helix-like DNA-binding domain superfamily/Winged helix DNA-binding domain"/>
    <property type="match status" value="1"/>
</dbReference>
<evidence type="ECO:0000259" key="5">
    <source>
        <dbReference type="PROSITE" id="PS50931"/>
    </source>
</evidence>
<dbReference type="CDD" id="cd08479">
    <property type="entry name" value="PBP2_CrgA_like_9"/>
    <property type="match status" value="1"/>
</dbReference>
<dbReference type="PANTHER" id="PTHR30537:SF5">
    <property type="entry name" value="HTH-TYPE TRANSCRIPTIONAL ACTIVATOR TTDR-RELATED"/>
    <property type="match status" value="1"/>
</dbReference>
<organism evidence="6">
    <name type="scientific">Variovorax paradoxus</name>
    <dbReference type="NCBI Taxonomy" id="34073"/>
    <lineage>
        <taxon>Bacteria</taxon>
        <taxon>Pseudomonadati</taxon>
        <taxon>Pseudomonadota</taxon>
        <taxon>Betaproteobacteria</taxon>
        <taxon>Burkholderiales</taxon>
        <taxon>Comamonadaceae</taxon>
        <taxon>Variovorax</taxon>
    </lineage>
</organism>
<dbReference type="InterPro" id="IPR000847">
    <property type="entry name" value="LysR_HTH_N"/>
</dbReference>
<dbReference type="Pfam" id="PF03466">
    <property type="entry name" value="LysR_substrate"/>
    <property type="match status" value="1"/>
</dbReference>
<dbReference type="InterPro" id="IPR036388">
    <property type="entry name" value="WH-like_DNA-bd_sf"/>
</dbReference>
<evidence type="ECO:0000313" key="6">
    <source>
        <dbReference type="EMBL" id="CAA2099859.1"/>
    </source>
</evidence>
<dbReference type="PANTHER" id="PTHR30537">
    <property type="entry name" value="HTH-TYPE TRANSCRIPTIONAL REGULATOR"/>
    <property type="match status" value="1"/>
</dbReference>
<dbReference type="AlphaFoldDB" id="A0A679IIX1"/>
<evidence type="ECO:0000256" key="2">
    <source>
        <dbReference type="ARBA" id="ARBA00023015"/>
    </source>
</evidence>
<dbReference type="PROSITE" id="PS50931">
    <property type="entry name" value="HTH_LYSR"/>
    <property type="match status" value="1"/>
</dbReference>
<comment type="similarity">
    <text evidence="1">Belongs to the LysR transcriptional regulatory family.</text>
</comment>
<dbReference type="GO" id="GO:0003700">
    <property type="term" value="F:DNA-binding transcription factor activity"/>
    <property type="evidence" value="ECO:0007669"/>
    <property type="project" value="InterPro"/>
</dbReference>
<protein>
    <submittedName>
        <fullName evidence="6">HTH-type transcriptional regulator DmlR</fullName>
    </submittedName>
</protein>
<dbReference type="EMBL" id="LR743507">
    <property type="protein sequence ID" value="CAA2099859.1"/>
    <property type="molecule type" value="Genomic_DNA"/>
</dbReference>
<keyword evidence="3" id="KW-0238">DNA-binding</keyword>
<evidence type="ECO:0000256" key="1">
    <source>
        <dbReference type="ARBA" id="ARBA00009437"/>
    </source>
</evidence>
<keyword evidence="4" id="KW-0804">Transcription</keyword>
<dbReference type="InterPro" id="IPR058163">
    <property type="entry name" value="LysR-type_TF_proteobact-type"/>
</dbReference>
<evidence type="ECO:0000256" key="3">
    <source>
        <dbReference type="ARBA" id="ARBA00023125"/>
    </source>
</evidence>
<feature type="domain" description="HTH lysR-type" evidence="5">
    <location>
        <begin position="13"/>
        <end position="62"/>
    </location>
</feature>
<gene>
    <name evidence="6" type="primary">dmlR_7</name>
    <name evidence="6" type="ORF">VVAX_00449</name>
</gene>
<dbReference type="Gene3D" id="3.40.190.290">
    <property type="match status" value="1"/>
</dbReference>
<reference evidence="6" key="1">
    <citation type="submission" date="2019-12" db="EMBL/GenBank/DDBJ databases">
        <authorList>
            <person name="Cremers G."/>
        </authorList>
    </citation>
    <scope>NUCLEOTIDE SEQUENCE</scope>
    <source>
        <strain evidence="6">Vvax</strain>
    </source>
</reference>
<keyword evidence="2" id="KW-0805">Transcription regulation</keyword>
<proteinExistence type="inferred from homology"/>
<dbReference type="SUPFAM" id="SSF46785">
    <property type="entry name" value="Winged helix' DNA-binding domain"/>
    <property type="match status" value="1"/>
</dbReference>
<evidence type="ECO:0000256" key="4">
    <source>
        <dbReference type="ARBA" id="ARBA00023163"/>
    </source>
</evidence>
<dbReference type="InterPro" id="IPR036390">
    <property type="entry name" value="WH_DNA-bd_sf"/>
</dbReference>
<dbReference type="GO" id="GO:0006351">
    <property type="term" value="P:DNA-templated transcription"/>
    <property type="evidence" value="ECO:0007669"/>
    <property type="project" value="TreeGrafter"/>
</dbReference>
<dbReference type="FunFam" id="1.10.10.10:FF:000001">
    <property type="entry name" value="LysR family transcriptional regulator"/>
    <property type="match status" value="1"/>
</dbReference>